<dbReference type="Gene3D" id="1.20.1260.20">
    <property type="entry name" value="PPE superfamily"/>
    <property type="match status" value="1"/>
</dbReference>
<dbReference type="Proteomes" id="UP000199691">
    <property type="component" value="Unassembled WGS sequence"/>
</dbReference>
<gene>
    <name evidence="4" type="ORF">SAMN05421507_110173</name>
</gene>
<organism evidence="4 5">
    <name type="scientific">Lentzea jiangxiensis</name>
    <dbReference type="NCBI Taxonomy" id="641025"/>
    <lineage>
        <taxon>Bacteria</taxon>
        <taxon>Bacillati</taxon>
        <taxon>Actinomycetota</taxon>
        <taxon>Actinomycetes</taxon>
        <taxon>Pseudonocardiales</taxon>
        <taxon>Pseudonocardiaceae</taxon>
        <taxon>Lentzea</taxon>
    </lineage>
</organism>
<keyword evidence="5" id="KW-1185">Reference proteome</keyword>
<feature type="compositionally biased region" description="Polar residues" evidence="2">
    <location>
        <begin position="184"/>
        <end position="206"/>
    </location>
</feature>
<dbReference type="STRING" id="641025.SAMN05421507_110173"/>
<feature type="compositionally biased region" description="Low complexity" evidence="2">
    <location>
        <begin position="282"/>
        <end position="294"/>
    </location>
</feature>
<feature type="compositionally biased region" description="Gly residues" evidence="2">
    <location>
        <begin position="350"/>
        <end position="412"/>
    </location>
</feature>
<sequence length="446" mass="43057">MAGDEPNVAGFVMLPFAGGSTIYEWFEKGSGPSQSTAVTADGWRELSNGHGDVAQLIEKAVRDSGAAWEGSAGDAARGGTSPLATWATVTGDSASQAGTTADTIGSAYTDAKNSMSKPPEVPDKPFLNDWMPWDTDYDQAVERNQQVNEQNMRAFNQYASAVTASMNNQPTFIAPTATDGNVAEQPNNGERSISQVGTHNQTPSNVGTGTNTGTNTGTGGGDQTNTSGWKPPTDSTNPSGVDPKFPPPPPTDDGRPRPPGNIGDPGLPPGGRWDPNDPRRPGGPLDPNNPRNRPGGPGGPGGPGAGRGIGGPGGGGPGGGAGGGRGGGGGGGGLGGPGGGLGGAAAARAGGLGGPGGMGSGFGGAAGVAGTGDGRGGAGGFGPAGAGAAGAAGRGGAAGMGAGGMGAGAGRGQGEEDKEHKSASYLQETEDIFGDGTLVAPPVIGG</sequence>
<feature type="compositionally biased region" description="Gly residues" evidence="2">
    <location>
        <begin position="295"/>
        <end position="343"/>
    </location>
</feature>
<evidence type="ECO:0000256" key="1">
    <source>
        <dbReference type="ARBA" id="ARBA00010652"/>
    </source>
</evidence>
<evidence type="ECO:0000313" key="4">
    <source>
        <dbReference type="EMBL" id="SDP56446.1"/>
    </source>
</evidence>
<evidence type="ECO:0000256" key="2">
    <source>
        <dbReference type="SAM" id="MobiDB-lite"/>
    </source>
</evidence>
<accession>A0A1H0TSA3</accession>
<dbReference type="InterPro" id="IPR000030">
    <property type="entry name" value="PPE_dom"/>
</dbReference>
<dbReference type="InterPro" id="IPR038332">
    <property type="entry name" value="PPE_sf"/>
</dbReference>
<reference evidence="5" key="1">
    <citation type="submission" date="2016-10" db="EMBL/GenBank/DDBJ databases">
        <authorList>
            <person name="Varghese N."/>
            <person name="Submissions S."/>
        </authorList>
    </citation>
    <scope>NUCLEOTIDE SEQUENCE [LARGE SCALE GENOMIC DNA]</scope>
    <source>
        <strain evidence="5">CGMCC 4.6609</strain>
    </source>
</reference>
<feature type="compositionally biased region" description="Basic and acidic residues" evidence="2">
    <location>
        <begin position="413"/>
        <end position="422"/>
    </location>
</feature>
<proteinExistence type="inferred from homology"/>
<dbReference type="SUPFAM" id="SSF140459">
    <property type="entry name" value="PE/PPE dimer-like"/>
    <property type="match status" value="1"/>
</dbReference>
<evidence type="ECO:0000313" key="5">
    <source>
        <dbReference type="Proteomes" id="UP000199691"/>
    </source>
</evidence>
<feature type="region of interest" description="Disordered" evidence="2">
    <location>
        <begin position="171"/>
        <end position="446"/>
    </location>
</feature>
<dbReference type="Pfam" id="PF00823">
    <property type="entry name" value="PPE"/>
    <property type="match status" value="1"/>
</dbReference>
<dbReference type="AlphaFoldDB" id="A0A1H0TSA3"/>
<protein>
    <submittedName>
        <fullName evidence="4">PPE family protein</fullName>
    </submittedName>
</protein>
<dbReference type="OrthoDB" id="3693085at2"/>
<dbReference type="EMBL" id="FNIX01000010">
    <property type="protein sequence ID" value="SDP56446.1"/>
    <property type="molecule type" value="Genomic_DNA"/>
</dbReference>
<comment type="similarity">
    <text evidence="1">Belongs to the mycobacterial PPE family.</text>
</comment>
<name>A0A1H0TSA3_9PSEU</name>
<evidence type="ECO:0000259" key="3">
    <source>
        <dbReference type="Pfam" id="PF00823"/>
    </source>
</evidence>
<feature type="domain" description="PPE" evidence="3">
    <location>
        <begin position="29"/>
        <end position="121"/>
    </location>
</feature>